<dbReference type="AlphaFoldDB" id="A0A2K2HCT5"/>
<organism evidence="1 2">
    <name type="scientific">Geothermobacter hydrogeniphilus</name>
    <dbReference type="NCBI Taxonomy" id="1969733"/>
    <lineage>
        <taxon>Bacteria</taxon>
        <taxon>Pseudomonadati</taxon>
        <taxon>Thermodesulfobacteriota</taxon>
        <taxon>Desulfuromonadia</taxon>
        <taxon>Desulfuromonadales</taxon>
        <taxon>Geothermobacteraceae</taxon>
        <taxon>Geothermobacter</taxon>
    </lineage>
</organism>
<comment type="caution">
    <text evidence="1">The sequence shown here is derived from an EMBL/GenBank/DDBJ whole genome shotgun (WGS) entry which is preliminary data.</text>
</comment>
<dbReference type="EMBL" id="PPFX01000006">
    <property type="protein sequence ID" value="PNU21069.1"/>
    <property type="molecule type" value="Genomic_DNA"/>
</dbReference>
<name>A0A2K2HCT5_9BACT</name>
<protein>
    <submittedName>
        <fullName evidence="1">Uncharacterized protein</fullName>
    </submittedName>
</protein>
<sequence length="617" mass="67706">MAAIASVGHDYELSYEIAADRPMSDVAVSFYLVNRQEYDQTGDPADVDNMALLGVDMIPLSETEPMTRILSFPVPAGLVDGDYYLQAYINEYQDDGSSEADFTTTGAIQVSAALANQTNLRITDFSLDKATLVLDPYVDDTNVFGVNLSSLQAGLGSIVNDPVKLAALGQGLVSDAELTGTVELRCDGPLPANPAQLKFQINLNGSWQDLEYWDNLLQDYATAVRVNFPAESEAADYNTGLKTATVDVDINVTPAMLSTLINQLAANVNAASLLDSPNRFMVRVLVESVDDTDPADNSLETAVNVYSLPAPTTTLPVPGFLQAGSVQPSASDRSPVPVPLSVSTGSSGNDRIYEKSWEKWVGKKKKFKAGVEYYSKYALYNSTKRGVYGKTELTVPIYVLGKRRTMVDAYFRAASYINRPAYTGYKYNLGFFLNTLVDKELWGSHFPLKERGYTWSREKTIGKFKFVVGPIPFKVDVAVDGQAGYSMGFGVLEDGLFLENQMPQIDFNVIADGGPTLGVVSSGITASLMLIEETVDATANLRFNYDSGSDKMLDANLDFAVDNEMRSISGKFGLYVQYRKLKGFKFVKRTARLWIYNTDTLYSKTTPLYRVSESLSF</sequence>
<accession>A0A2K2HCT5</accession>
<reference evidence="1 2" key="1">
    <citation type="journal article" date="2018" name="Genome Announc.">
        <title>Genome Sequence of Geothermobacter sp. HR-1 Iron Reducer from the Loihi Seamount.</title>
        <authorList>
            <person name="Smith H."/>
            <person name="Abuyen K."/>
            <person name="Tremblay J."/>
            <person name="Savalia P."/>
            <person name="Perez-Rodriguez I."/>
            <person name="Emerson D."/>
            <person name="Tully B."/>
            <person name="Amend J."/>
        </authorList>
    </citation>
    <scope>NUCLEOTIDE SEQUENCE [LARGE SCALE GENOMIC DNA]</scope>
    <source>
        <strain evidence="1 2">HR-1</strain>
    </source>
</reference>
<evidence type="ECO:0000313" key="2">
    <source>
        <dbReference type="Proteomes" id="UP000236340"/>
    </source>
</evidence>
<proteinExistence type="predicted"/>
<evidence type="ECO:0000313" key="1">
    <source>
        <dbReference type="EMBL" id="PNU21069.1"/>
    </source>
</evidence>
<gene>
    <name evidence="1" type="ORF">C2E25_04520</name>
</gene>
<dbReference type="Proteomes" id="UP000236340">
    <property type="component" value="Unassembled WGS sequence"/>
</dbReference>